<dbReference type="AlphaFoldDB" id="A0A0K2TRR9"/>
<proteinExistence type="predicted"/>
<organism evidence="1">
    <name type="scientific">Lepeophtheirus salmonis</name>
    <name type="common">Salmon louse</name>
    <name type="synonym">Caligus salmonis</name>
    <dbReference type="NCBI Taxonomy" id="72036"/>
    <lineage>
        <taxon>Eukaryota</taxon>
        <taxon>Metazoa</taxon>
        <taxon>Ecdysozoa</taxon>
        <taxon>Arthropoda</taxon>
        <taxon>Crustacea</taxon>
        <taxon>Multicrustacea</taxon>
        <taxon>Hexanauplia</taxon>
        <taxon>Copepoda</taxon>
        <taxon>Siphonostomatoida</taxon>
        <taxon>Caligidae</taxon>
        <taxon>Lepeophtheirus</taxon>
    </lineage>
</organism>
<dbReference type="EMBL" id="HACA01010740">
    <property type="protein sequence ID" value="CDW28101.1"/>
    <property type="molecule type" value="Transcribed_RNA"/>
</dbReference>
<feature type="non-terminal residue" evidence="1">
    <location>
        <position position="124"/>
    </location>
</feature>
<protein>
    <submittedName>
        <fullName evidence="1">Uncharacterized protein</fullName>
    </submittedName>
</protein>
<evidence type="ECO:0000313" key="1">
    <source>
        <dbReference type="EMBL" id="CDW28101.1"/>
    </source>
</evidence>
<accession>A0A0K2TRR9</accession>
<name>A0A0K2TRR9_LEPSM</name>
<reference evidence="1" key="1">
    <citation type="submission" date="2014-05" db="EMBL/GenBank/DDBJ databases">
        <authorList>
            <person name="Chronopoulou M."/>
        </authorList>
    </citation>
    <scope>NUCLEOTIDE SEQUENCE</scope>
    <source>
        <tissue evidence="1">Whole organism</tissue>
    </source>
</reference>
<sequence>MTTRNVLKRRREASRKLNDNLDAIPSQGCLFVMGYAADTINTFKIHDIFDEEMNRKIEQKCNFSLWVKKLGRKFGPPTTGVKLIMVDGKRLVKKEDILIYFHECFQNIVGGDRKNFPLAKRHKG</sequence>